<keyword evidence="1" id="KW-0966">Cell projection</keyword>
<name>A0AC61RUH4_9FIRM</name>
<reference evidence="1" key="1">
    <citation type="submission" date="2019-04" db="EMBL/GenBank/DDBJ databases">
        <title>Microbes associate with the intestines of laboratory mice.</title>
        <authorList>
            <person name="Navarre W."/>
            <person name="Wong E."/>
            <person name="Huang K."/>
            <person name="Tropini C."/>
            <person name="Ng K."/>
            <person name="Yu B."/>
        </authorList>
    </citation>
    <scope>NUCLEOTIDE SEQUENCE</scope>
    <source>
        <strain evidence="1">NM01_1-7b</strain>
    </source>
</reference>
<keyword evidence="1" id="KW-0969">Cilium</keyword>
<organism evidence="1 2">
    <name type="scientific">Petralouisia muris</name>
    <dbReference type="NCBI Taxonomy" id="3032872"/>
    <lineage>
        <taxon>Bacteria</taxon>
        <taxon>Bacillati</taxon>
        <taxon>Bacillota</taxon>
        <taxon>Clostridia</taxon>
        <taxon>Lachnospirales</taxon>
        <taxon>Lachnospiraceae</taxon>
        <taxon>Petralouisia</taxon>
    </lineage>
</organism>
<evidence type="ECO:0000313" key="2">
    <source>
        <dbReference type="Proteomes" id="UP000304953"/>
    </source>
</evidence>
<comment type="caution">
    <text evidence="1">The sequence shown here is derived from an EMBL/GenBank/DDBJ whole genome shotgun (WGS) entry which is preliminary data.</text>
</comment>
<proteinExistence type="predicted"/>
<evidence type="ECO:0000313" key="1">
    <source>
        <dbReference type="EMBL" id="TGY95145.1"/>
    </source>
</evidence>
<gene>
    <name evidence="1" type="ORF">E5329_16405</name>
</gene>
<accession>A0AC61RUH4</accession>
<sequence>MQLETRLFGEIEVEEEKIIFFEKGIIGFPDCQKFILVYDEGEDGTRKGISWLQSLDEPAFALPVMDPLLVKEDYNPQVEDEVIKHLGNLTEENTYVLVTVTATEDITKLSVNLKAPIVINADERKAHQVIVEDDFPVKFAIYEILQAKKEKAGE</sequence>
<protein>
    <submittedName>
        <fullName evidence="1">Flagellar assembly protein FliW</fullName>
    </submittedName>
</protein>
<keyword evidence="1" id="KW-0282">Flagellum</keyword>
<dbReference type="EMBL" id="SRYA01000034">
    <property type="protein sequence ID" value="TGY95145.1"/>
    <property type="molecule type" value="Genomic_DNA"/>
</dbReference>
<dbReference type="Proteomes" id="UP000304953">
    <property type="component" value="Unassembled WGS sequence"/>
</dbReference>
<keyword evidence="2" id="KW-1185">Reference proteome</keyword>